<sequence>MSGQGTYNNLSVNVSKIIYGYRLIFGCDNIGRKIVNGTGSEAYRWGVDIRKEEARRYREVEDWGRGIAEWKGFYFVQKEKHLWKEREERRRSEQIRKGQKWCTISSERSEHVWGGIPPWGPQKSEVKVVGDDGSVCYISNPDFIPGFRD</sequence>
<protein>
    <submittedName>
        <fullName evidence="1">Uncharacterized protein</fullName>
    </submittedName>
</protein>
<evidence type="ECO:0000313" key="2">
    <source>
        <dbReference type="Proteomes" id="UP001152795"/>
    </source>
</evidence>
<accession>A0A6S7G8B6</accession>
<dbReference type="EMBL" id="CACRXK020001514">
    <property type="protein sequence ID" value="CAB3989584.1"/>
    <property type="molecule type" value="Genomic_DNA"/>
</dbReference>
<dbReference type="Proteomes" id="UP001152795">
    <property type="component" value="Unassembled WGS sequence"/>
</dbReference>
<proteinExistence type="predicted"/>
<dbReference type="AlphaFoldDB" id="A0A6S7G8B6"/>
<reference evidence="1" key="1">
    <citation type="submission" date="2020-04" db="EMBL/GenBank/DDBJ databases">
        <authorList>
            <person name="Alioto T."/>
            <person name="Alioto T."/>
            <person name="Gomez Garrido J."/>
        </authorList>
    </citation>
    <scope>NUCLEOTIDE SEQUENCE</scope>
    <source>
        <strain evidence="1">A484AB</strain>
    </source>
</reference>
<name>A0A6S7G8B6_PARCT</name>
<gene>
    <name evidence="1" type="ORF">PACLA_8A078935</name>
</gene>
<keyword evidence="2" id="KW-1185">Reference proteome</keyword>
<comment type="caution">
    <text evidence="1">The sequence shown here is derived from an EMBL/GenBank/DDBJ whole genome shotgun (WGS) entry which is preliminary data.</text>
</comment>
<organism evidence="1 2">
    <name type="scientific">Paramuricea clavata</name>
    <name type="common">Red gorgonian</name>
    <name type="synonym">Violescent sea-whip</name>
    <dbReference type="NCBI Taxonomy" id="317549"/>
    <lineage>
        <taxon>Eukaryota</taxon>
        <taxon>Metazoa</taxon>
        <taxon>Cnidaria</taxon>
        <taxon>Anthozoa</taxon>
        <taxon>Octocorallia</taxon>
        <taxon>Malacalcyonacea</taxon>
        <taxon>Plexauridae</taxon>
        <taxon>Paramuricea</taxon>
    </lineage>
</organism>
<evidence type="ECO:0000313" key="1">
    <source>
        <dbReference type="EMBL" id="CAB3989584.1"/>
    </source>
</evidence>